<feature type="transmembrane region" description="Helical" evidence="6">
    <location>
        <begin position="291"/>
        <end position="320"/>
    </location>
</feature>
<feature type="transmembrane region" description="Helical" evidence="6">
    <location>
        <begin position="12"/>
        <end position="34"/>
    </location>
</feature>
<sequence>MISLLKDISIYTIGDILTKGIAFFGIIFYSHFITQHDMGIYGYILVVIGFINTFLMLGLDNAYARYFFEYKNARERSTLTTTIIFFLIFWSVFVVSISSFFVGDIVFVLLKTYEYNGVFLVAIAGIPLRIISSVLNQALRNQFKTQQFVIFNFFSTLLTIIFALILLFLKFGLISIFIALIASDIIVLPFKFFAIRNLLSFRINIGILRKLLSFGIPFLPSSIAYWIYSSSDRIMLERMSALEDLGVYTVAVSLSSVMAIVCNSIAQAWSPHAIQIYEEDQYAAKKFYVKFLNLLLFLFLFVMFFACIFGKDFIMIAFPYDYEKAFYPFLILMTSFGFQVTTQVTAIGISLSKKTMYFLYVSFFVAFVNVFLNFVLIPYYGVYGAAFATAISYLLLTLIYAMISQRLFFLNYDYGIILTFCILLLIVFCISFLSFLYKIVVFCFIVIMAYAKRERIIKVFKDEF</sequence>
<feature type="transmembrane region" description="Helical" evidence="6">
    <location>
        <begin position="382"/>
        <end position="403"/>
    </location>
</feature>
<name>A7ZF07_CAMC1</name>
<accession>A7ZF07</accession>
<reference evidence="8" key="1">
    <citation type="submission" date="2007-10" db="EMBL/GenBank/DDBJ databases">
        <title>Genome sequence of Campylobacter concisus 13826 isolated from human feces.</title>
        <authorList>
            <person name="Fouts D.E."/>
            <person name="Mongodin E.F."/>
            <person name="Puiu D."/>
            <person name="Sebastian Y."/>
            <person name="Miller W.G."/>
            <person name="Mandrell R.E."/>
            <person name="On S."/>
            <person name="Nelson K.E."/>
        </authorList>
    </citation>
    <scope>NUCLEOTIDE SEQUENCE [LARGE SCALE GENOMIC DNA]</scope>
    <source>
        <strain evidence="8">13826</strain>
    </source>
</reference>
<evidence type="ECO:0000313" key="8">
    <source>
        <dbReference type="Proteomes" id="UP000001121"/>
    </source>
</evidence>
<evidence type="ECO:0000256" key="2">
    <source>
        <dbReference type="ARBA" id="ARBA00022475"/>
    </source>
</evidence>
<proteinExistence type="predicted"/>
<keyword evidence="5 6" id="KW-0472">Membrane</keyword>
<evidence type="ECO:0000256" key="6">
    <source>
        <dbReference type="SAM" id="Phobius"/>
    </source>
</evidence>
<feature type="transmembrane region" description="Helical" evidence="6">
    <location>
        <begin position="326"/>
        <end position="350"/>
    </location>
</feature>
<dbReference type="AlphaFoldDB" id="A7ZF07"/>
<feature type="transmembrane region" description="Helical" evidence="6">
    <location>
        <begin position="115"/>
        <end position="136"/>
    </location>
</feature>
<keyword evidence="3 6" id="KW-0812">Transmembrane</keyword>
<feature type="transmembrane region" description="Helical" evidence="6">
    <location>
        <begin position="410"/>
        <end position="428"/>
    </location>
</feature>
<feature type="transmembrane region" description="Helical" evidence="6">
    <location>
        <begin position="148"/>
        <end position="168"/>
    </location>
</feature>
<evidence type="ECO:0000256" key="3">
    <source>
        <dbReference type="ARBA" id="ARBA00022692"/>
    </source>
</evidence>
<dbReference type="eggNOG" id="COG2244">
    <property type="taxonomic scope" value="Bacteria"/>
</dbReference>
<dbReference type="Proteomes" id="UP000001121">
    <property type="component" value="Chromosome"/>
</dbReference>
<dbReference type="HOGENOM" id="CLU_022017_7_4_7"/>
<dbReference type="RefSeq" id="WP_012140251.1">
    <property type="nucleotide sequence ID" value="NC_009802.2"/>
</dbReference>
<dbReference type="EMBL" id="CP000792">
    <property type="protein sequence ID" value="EAT99336.1"/>
    <property type="molecule type" value="Genomic_DNA"/>
</dbReference>
<evidence type="ECO:0000313" key="7">
    <source>
        <dbReference type="EMBL" id="EAT99336.1"/>
    </source>
</evidence>
<keyword evidence="2" id="KW-1003">Cell membrane</keyword>
<evidence type="ECO:0000256" key="5">
    <source>
        <dbReference type="ARBA" id="ARBA00023136"/>
    </source>
</evidence>
<evidence type="ECO:0000256" key="1">
    <source>
        <dbReference type="ARBA" id="ARBA00004651"/>
    </source>
</evidence>
<dbReference type="InterPro" id="IPR050833">
    <property type="entry name" value="Poly_Biosynth_Transport"/>
</dbReference>
<evidence type="ECO:0000256" key="4">
    <source>
        <dbReference type="ARBA" id="ARBA00022989"/>
    </source>
</evidence>
<feature type="transmembrane region" description="Helical" evidence="6">
    <location>
        <begin position="79"/>
        <end position="103"/>
    </location>
</feature>
<feature type="transmembrane region" description="Helical" evidence="6">
    <location>
        <begin position="40"/>
        <end position="59"/>
    </location>
</feature>
<feature type="transmembrane region" description="Helical" evidence="6">
    <location>
        <begin position="357"/>
        <end position="376"/>
    </location>
</feature>
<dbReference type="GO" id="GO:0005886">
    <property type="term" value="C:plasma membrane"/>
    <property type="evidence" value="ECO:0007669"/>
    <property type="project" value="UniProtKB-SubCell"/>
</dbReference>
<feature type="transmembrane region" description="Helical" evidence="6">
    <location>
        <begin position="174"/>
        <end position="195"/>
    </location>
</feature>
<feature type="transmembrane region" description="Helical" evidence="6">
    <location>
        <begin position="248"/>
        <end position="270"/>
    </location>
</feature>
<organism evidence="7 8">
    <name type="scientific">Campylobacter concisus (strain 13826)</name>
    <dbReference type="NCBI Taxonomy" id="360104"/>
    <lineage>
        <taxon>Bacteria</taxon>
        <taxon>Pseudomonadati</taxon>
        <taxon>Campylobacterota</taxon>
        <taxon>Epsilonproteobacteria</taxon>
        <taxon>Campylobacterales</taxon>
        <taxon>Campylobacteraceae</taxon>
        <taxon>Campylobacter</taxon>
    </lineage>
</organism>
<dbReference type="PANTHER" id="PTHR30250">
    <property type="entry name" value="PST FAMILY PREDICTED COLANIC ACID TRANSPORTER"/>
    <property type="match status" value="1"/>
</dbReference>
<dbReference type="KEGG" id="cco:CCC13826_0528"/>
<dbReference type="InterPro" id="IPR002797">
    <property type="entry name" value="Polysacc_synth"/>
</dbReference>
<feature type="transmembrane region" description="Helical" evidence="6">
    <location>
        <begin position="207"/>
        <end position="228"/>
    </location>
</feature>
<dbReference type="OrthoDB" id="103403at2"/>
<protein>
    <submittedName>
        <fullName evidence="7">Polysaccharide biosynthesis protein</fullName>
    </submittedName>
</protein>
<keyword evidence="4 6" id="KW-1133">Transmembrane helix</keyword>
<gene>
    <name evidence="7" type="ORF">CCC13826_0528</name>
</gene>
<dbReference type="PANTHER" id="PTHR30250:SF11">
    <property type="entry name" value="O-ANTIGEN TRANSPORTER-RELATED"/>
    <property type="match status" value="1"/>
</dbReference>
<feature type="transmembrane region" description="Helical" evidence="6">
    <location>
        <begin position="434"/>
        <end position="451"/>
    </location>
</feature>
<comment type="subcellular location">
    <subcellularLocation>
        <location evidence="1">Cell membrane</location>
        <topology evidence="1">Multi-pass membrane protein</topology>
    </subcellularLocation>
</comment>
<dbReference type="Pfam" id="PF01943">
    <property type="entry name" value="Polysacc_synt"/>
    <property type="match status" value="1"/>
</dbReference>
<dbReference type="STRING" id="360104.CCC13826_0528"/>